<feature type="region of interest" description="Disordered" evidence="5">
    <location>
        <begin position="742"/>
        <end position="764"/>
    </location>
</feature>
<gene>
    <name evidence="8" type="ORF">BDEG_27741</name>
</gene>
<dbReference type="SMART" id="SM00213">
    <property type="entry name" value="UBQ"/>
    <property type="match status" value="1"/>
</dbReference>
<dbReference type="AlphaFoldDB" id="A0A177WWR7"/>
<evidence type="ECO:0000256" key="4">
    <source>
        <dbReference type="PROSITE-ProRule" id="PRU00449"/>
    </source>
</evidence>
<feature type="region of interest" description="Disordered" evidence="5">
    <location>
        <begin position="139"/>
        <end position="160"/>
    </location>
</feature>
<dbReference type="Pfam" id="PF00240">
    <property type="entry name" value="ubiquitin"/>
    <property type="match status" value="1"/>
</dbReference>
<dbReference type="InterPro" id="IPR029071">
    <property type="entry name" value="Ubiquitin-like_domsf"/>
</dbReference>
<reference evidence="8 9" key="1">
    <citation type="submission" date="2006-10" db="EMBL/GenBank/DDBJ databases">
        <title>The Genome Sequence of Batrachochytrium dendrobatidis JEL423.</title>
        <authorList>
            <consortium name="The Broad Institute Genome Sequencing Platform"/>
            <person name="Birren B."/>
            <person name="Lander E."/>
            <person name="Galagan J."/>
            <person name="Cuomo C."/>
            <person name="Devon K."/>
            <person name="Jaffe D."/>
            <person name="Butler J."/>
            <person name="Alvarez P."/>
            <person name="Gnerre S."/>
            <person name="Grabherr M."/>
            <person name="Kleber M."/>
            <person name="Mauceli E."/>
            <person name="Brockman W."/>
            <person name="Young S."/>
            <person name="LaButti K."/>
            <person name="Sykes S."/>
            <person name="DeCaprio D."/>
            <person name="Crawford M."/>
            <person name="Koehrsen M."/>
            <person name="Engels R."/>
            <person name="Montgomery P."/>
            <person name="Pearson M."/>
            <person name="Howarth C."/>
            <person name="Larson L."/>
            <person name="White J."/>
            <person name="O'Leary S."/>
            <person name="Kodira C."/>
            <person name="Zeng Q."/>
            <person name="Yandava C."/>
            <person name="Alvarado L."/>
            <person name="Longcore J."/>
            <person name="James T."/>
        </authorList>
    </citation>
    <scope>NUCLEOTIDE SEQUENCE [LARGE SCALE GENOMIC DNA]</scope>
    <source>
        <strain evidence="8 9">JEL423</strain>
    </source>
</reference>
<dbReference type="InterPro" id="IPR035896">
    <property type="entry name" value="AN1-like_Znf"/>
</dbReference>
<dbReference type="Proteomes" id="UP000077115">
    <property type="component" value="Unassembled WGS sequence"/>
</dbReference>
<dbReference type="eggNOG" id="KOG0001">
    <property type="taxonomic scope" value="Eukaryota"/>
</dbReference>
<evidence type="ECO:0000313" key="9">
    <source>
        <dbReference type="Proteomes" id="UP000077115"/>
    </source>
</evidence>
<proteinExistence type="predicted"/>
<dbReference type="VEuPathDB" id="FungiDB:BDEG_27741"/>
<dbReference type="PANTHER" id="PTHR46728:SF1">
    <property type="entry name" value="AN1-TYPE ZINC FINGER PROTEIN 4"/>
    <property type="match status" value="1"/>
</dbReference>
<accession>A0A177WWR7</accession>
<dbReference type="SUPFAM" id="SSF118310">
    <property type="entry name" value="AN1-like Zinc finger"/>
    <property type="match status" value="1"/>
</dbReference>
<dbReference type="OrthoDB" id="428577at2759"/>
<sequence>METNNTTSDKNGIDATHSNNLPTDLDSVDTTSAKLSTSLHHQSHISKYNAEMTNVDTLNHDMHESLVALDESNDISFSATTPTTVVNTETIDSLKESMASHTSHSNPESLQHSSIISTTTIESVSNMAHYALSAALPKSPIQSDPVEPPTPLHSNPVNPSTLIQSKELKKSIKDPNVLIPSLSTSTFVPTPPIAPRPKATSPQRKASSELNPLSIKISNRQQLQLQKLKQIQHLQKLKCQHKPPMEFTIHVGTLTGQVISLNVFSHFTIGDIKYQLFEQIGIPVEHQQLVFCEHHFVKDEATLDECGIQNGSTLHLVLHMTGGPGLPTISKTVSSSEKDVVFLLCKQNEDIFMLEVDMKDGNNPKTVAKHVLRLAEGMAGAKIFQCLDSAEFFDISDLGDLDFDHDKQDNVGLSDGNEIDEDYSSYDSQKVDSFLSELKANRPYSSGSTSSTCTFTSFISSDSVDWEILSKQELHRMTIDSLNSSKSHKEDQQLTLPKPSSIATSRCMSSISSARSLSYESVSDNDIYESNHTTVSSMSTLEHLLYHANVIFSSQSQDHPPRLIVRTPRAASSKKQGKSAKKLSTASARPATAISIMRLPAGALPMFIIPKTRPASAEQQIQLLHQQIQFQFQKSLQSSDHSNDANQKPSHLFSIGNLIHNRDIDQSADFDAQNSIQLETNVTQTIETALETEKESLYTILQKRENSSSNSTLSSINDMLLSSSYSSACSSLLEKQAQNSHTGFHSHQYRSKYQPIPSKNSKGATIKKKSNASFGFQESRVLQSNKSPLGLNAALHHKTKTCLSRENSYCSDADWTSKNNRRHQALPYPSQSYNRLSSGVKLPPMDNPTLFDSSSDMSEFQTKLSQTMVSDEHGVTQAIKHTILNEIPNQDTALSRHYTPRSPIHFLTQDKLRASISRHSLRSSKTSIKPVSFVDMTSSTGSAIHRGKKKCFTCNKKLGAASSIKCRCGAVFCAVHRYSDRHNCSFNYKEAGKASLIRDNPIVKKDKLVWL</sequence>
<reference evidence="8 9" key="2">
    <citation type="submission" date="2016-05" db="EMBL/GenBank/DDBJ databases">
        <title>Lineage-specific infection strategies underlie the spectrum of fungal disease in amphibians.</title>
        <authorList>
            <person name="Cuomo C.A."/>
            <person name="Farrer R.A."/>
            <person name="James T."/>
            <person name="Longcore J."/>
            <person name="Birren B."/>
        </authorList>
    </citation>
    <scope>NUCLEOTIDE SEQUENCE [LARGE SCALE GENOMIC DNA]</scope>
    <source>
        <strain evidence="8 9">JEL423</strain>
    </source>
</reference>
<evidence type="ECO:0000313" key="8">
    <source>
        <dbReference type="EMBL" id="OAJ44519.1"/>
    </source>
</evidence>
<feature type="region of interest" description="Disordered" evidence="5">
    <location>
        <begin position="1"/>
        <end position="28"/>
    </location>
</feature>
<dbReference type="SUPFAM" id="SSF54236">
    <property type="entry name" value="Ubiquitin-like"/>
    <property type="match status" value="1"/>
</dbReference>
<dbReference type="EMBL" id="DS022312">
    <property type="protein sequence ID" value="OAJ44519.1"/>
    <property type="molecule type" value="Genomic_DNA"/>
</dbReference>
<feature type="region of interest" description="Disordered" evidence="5">
    <location>
        <begin position="188"/>
        <end position="208"/>
    </location>
</feature>
<keyword evidence="3" id="KW-0862">Zinc</keyword>
<dbReference type="Gene3D" id="4.10.1110.10">
    <property type="entry name" value="AN1-like Zinc finger"/>
    <property type="match status" value="1"/>
</dbReference>
<feature type="domain" description="AN1-type" evidence="7">
    <location>
        <begin position="945"/>
        <end position="992"/>
    </location>
</feature>
<dbReference type="InterPro" id="IPR000626">
    <property type="entry name" value="Ubiquitin-like_dom"/>
</dbReference>
<organism evidence="8 9">
    <name type="scientific">Batrachochytrium dendrobatidis (strain JEL423)</name>
    <dbReference type="NCBI Taxonomy" id="403673"/>
    <lineage>
        <taxon>Eukaryota</taxon>
        <taxon>Fungi</taxon>
        <taxon>Fungi incertae sedis</taxon>
        <taxon>Chytridiomycota</taxon>
        <taxon>Chytridiomycota incertae sedis</taxon>
        <taxon>Chytridiomycetes</taxon>
        <taxon>Rhizophydiales</taxon>
        <taxon>Rhizophydiales incertae sedis</taxon>
        <taxon>Batrachochytrium</taxon>
    </lineage>
</organism>
<evidence type="ECO:0000256" key="3">
    <source>
        <dbReference type="ARBA" id="ARBA00022833"/>
    </source>
</evidence>
<dbReference type="InterPro" id="IPR053061">
    <property type="entry name" value="AN1-type_zinc_finger"/>
</dbReference>
<evidence type="ECO:0000256" key="1">
    <source>
        <dbReference type="ARBA" id="ARBA00022723"/>
    </source>
</evidence>
<dbReference type="InterPro" id="IPR000058">
    <property type="entry name" value="Znf_AN1"/>
</dbReference>
<dbReference type="GO" id="GO:0008270">
    <property type="term" value="F:zinc ion binding"/>
    <property type="evidence" value="ECO:0007669"/>
    <property type="project" value="UniProtKB-KW"/>
</dbReference>
<evidence type="ECO:0000259" key="6">
    <source>
        <dbReference type="PROSITE" id="PS50053"/>
    </source>
</evidence>
<evidence type="ECO:0008006" key="10">
    <source>
        <dbReference type="Google" id="ProtNLM"/>
    </source>
</evidence>
<name>A0A177WWR7_BATDL</name>
<dbReference type="Gene3D" id="3.10.20.90">
    <property type="entry name" value="Phosphatidylinositol 3-kinase Catalytic Subunit, Chain A, domain 1"/>
    <property type="match status" value="1"/>
</dbReference>
<evidence type="ECO:0000256" key="2">
    <source>
        <dbReference type="ARBA" id="ARBA00022771"/>
    </source>
</evidence>
<dbReference type="Pfam" id="PF01428">
    <property type="entry name" value="zf-AN1"/>
    <property type="match status" value="1"/>
</dbReference>
<feature type="domain" description="Ubiquitin-like" evidence="6">
    <location>
        <begin position="247"/>
        <end position="323"/>
    </location>
</feature>
<protein>
    <recommendedName>
        <fullName evidence="10">AN1-type domain-containing protein</fullName>
    </recommendedName>
</protein>
<keyword evidence="2 4" id="KW-0863">Zinc-finger</keyword>
<dbReference type="STRING" id="403673.A0A177WWR7"/>
<dbReference type="PROSITE" id="PS50053">
    <property type="entry name" value="UBIQUITIN_2"/>
    <property type="match status" value="1"/>
</dbReference>
<dbReference type="PANTHER" id="PTHR46728">
    <property type="entry name" value="AN1-TYPE ZINC FINGER PROTEIN 4"/>
    <property type="match status" value="1"/>
</dbReference>
<dbReference type="SMART" id="SM00154">
    <property type="entry name" value="ZnF_AN1"/>
    <property type="match status" value="1"/>
</dbReference>
<keyword evidence="1" id="KW-0479">Metal-binding</keyword>
<evidence type="ECO:0000259" key="7">
    <source>
        <dbReference type="PROSITE" id="PS51039"/>
    </source>
</evidence>
<evidence type="ECO:0000256" key="5">
    <source>
        <dbReference type="SAM" id="MobiDB-lite"/>
    </source>
</evidence>
<dbReference type="PROSITE" id="PS51039">
    <property type="entry name" value="ZF_AN1"/>
    <property type="match status" value="1"/>
</dbReference>
<dbReference type="CDD" id="cd17039">
    <property type="entry name" value="Ubl_ubiquitin_like"/>
    <property type="match status" value="1"/>
</dbReference>